<sequence length="263" mass="28713">MIKTLKNKLFATLCVTALTLGAVTATSTFNSVQAADKTVYVDVEKNVMGQAPILQPKAVIIDDSKTIYDATKNAVGSDNIDGNTSGSYIKAFKDTASFNYAKYKYAKQLPAIVTDTTTAYNQKIVSDPNWLREKEYNGISGWMFTVNNTDHDSSYNYYTAATPISSLPDGAVIRWEFSMACGCDLGNAGWMPDGTVTNGYYNWNTSSTAPFFTRADKTTLIKAMANHSDKTDSSYTNALNDLKNLTIQQAAVDDDYDASGVLK</sequence>
<evidence type="ECO:0000313" key="3">
    <source>
        <dbReference type="Proteomes" id="UP000033115"/>
    </source>
</evidence>
<dbReference type="HOGENOM" id="CLU_1056498_0_0_9"/>
<evidence type="ECO:0000313" key="2">
    <source>
        <dbReference type="EMBL" id="AKA67681.1"/>
    </source>
</evidence>
<protein>
    <recommendedName>
        <fullName evidence="4">DUF4430 domain-containing protein</fullName>
    </recommendedName>
</protein>
<evidence type="ECO:0008006" key="4">
    <source>
        <dbReference type="Google" id="ProtNLM"/>
    </source>
</evidence>
<dbReference type="Proteomes" id="UP000033115">
    <property type="component" value="Chromosome"/>
</dbReference>
<name>A0A0E3GPZ5_CLOSL</name>
<keyword evidence="1" id="KW-0732">Signal</keyword>
<evidence type="ECO:0000256" key="1">
    <source>
        <dbReference type="SAM" id="SignalP"/>
    </source>
</evidence>
<dbReference type="EMBL" id="CP009933">
    <property type="protein sequence ID" value="AKA67681.1"/>
    <property type="molecule type" value="Genomic_DNA"/>
</dbReference>
<feature type="signal peptide" evidence="1">
    <location>
        <begin position="1"/>
        <end position="34"/>
    </location>
</feature>
<keyword evidence="3" id="KW-1185">Reference proteome</keyword>
<dbReference type="AlphaFoldDB" id="A0A0E3GPZ5"/>
<accession>A0A0E3GPZ5</accession>
<dbReference type="RefSeq" id="WP_029161345.1">
    <property type="nucleotide sequence ID" value="NZ_CP009933.1"/>
</dbReference>
<feature type="chain" id="PRO_5002410462" description="DUF4430 domain-containing protein" evidence="1">
    <location>
        <begin position="35"/>
        <end position="263"/>
    </location>
</feature>
<gene>
    <name evidence="2" type="ORF">CSCA_0556</name>
</gene>
<reference evidence="2 3" key="1">
    <citation type="journal article" date="2015" name="J. Biotechnol.">
        <title>Complete genome sequence of a malodorant-producing acetogen, Clostridium scatologenes ATCC 25775(T).</title>
        <authorList>
            <person name="Zhu Z."/>
            <person name="Guo T."/>
            <person name="Zheng H."/>
            <person name="Song T."/>
            <person name="Ouyang P."/>
            <person name="Xie J."/>
        </authorList>
    </citation>
    <scope>NUCLEOTIDE SEQUENCE [LARGE SCALE GENOMIC DNA]</scope>
    <source>
        <strain evidence="2 3">ATCC 25775</strain>
    </source>
</reference>
<organism evidence="2 3">
    <name type="scientific">Clostridium scatologenes</name>
    <dbReference type="NCBI Taxonomy" id="1548"/>
    <lineage>
        <taxon>Bacteria</taxon>
        <taxon>Bacillati</taxon>
        <taxon>Bacillota</taxon>
        <taxon>Clostridia</taxon>
        <taxon>Eubacteriales</taxon>
        <taxon>Clostridiaceae</taxon>
        <taxon>Clostridium</taxon>
    </lineage>
</organism>
<dbReference type="KEGG" id="csq:CSCA_0556"/>
<proteinExistence type="predicted"/>